<dbReference type="Proteomes" id="UP000192775">
    <property type="component" value="Chromosome"/>
</dbReference>
<reference evidence="1 2" key="1">
    <citation type="submission" date="2017-04" db="EMBL/GenBank/DDBJ databases">
        <authorList>
            <person name="Afonso C.L."/>
            <person name="Miller P.J."/>
            <person name="Scott M.A."/>
            <person name="Spackman E."/>
            <person name="Goraichik I."/>
            <person name="Dimitrov K.M."/>
            <person name="Suarez D.L."/>
            <person name="Swayne D.E."/>
        </authorList>
    </citation>
    <scope>NUCLEOTIDE SEQUENCE [LARGE SCALE GENOMIC DNA]</scope>
    <source>
        <strain evidence="2">XA(T)</strain>
    </source>
</reference>
<dbReference type="InterPro" id="IPR003593">
    <property type="entry name" value="AAA+_ATPase"/>
</dbReference>
<dbReference type="InterPro" id="IPR027417">
    <property type="entry name" value="P-loop_NTPase"/>
</dbReference>
<dbReference type="GO" id="GO:0005886">
    <property type="term" value="C:plasma membrane"/>
    <property type="evidence" value="ECO:0007669"/>
    <property type="project" value="TreeGrafter"/>
</dbReference>
<dbReference type="Pfam" id="PF00005">
    <property type="entry name" value="ABC_tran"/>
    <property type="match status" value="1"/>
</dbReference>
<dbReference type="GO" id="GO:0005524">
    <property type="term" value="F:ATP binding"/>
    <property type="evidence" value="ECO:0007669"/>
    <property type="project" value="UniProtKB-KW"/>
</dbReference>
<dbReference type="PANTHER" id="PTHR24220">
    <property type="entry name" value="IMPORT ATP-BINDING PROTEIN"/>
    <property type="match status" value="1"/>
</dbReference>
<protein>
    <submittedName>
        <fullName evidence="1">Multidrug ABC transporter ATP-binding protein</fullName>
    </submittedName>
</protein>
<dbReference type="Gene3D" id="3.40.50.300">
    <property type="entry name" value="P-loop containing nucleotide triphosphate hydrolases"/>
    <property type="match status" value="1"/>
</dbReference>
<gene>
    <name evidence="1" type="ORF">B5808_17395</name>
</gene>
<dbReference type="STRING" id="1619308.B5808_17395"/>
<dbReference type="SMART" id="SM00382">
    <property type="entry name" value="AAA"/>
    <property type="match status" value="1"/>
</dbReference>
<accession>A0A1X9LNM5</accession>
<dbReference type="GO" id="GO:0016887">
    <property type="term" value="F:ATP hydrolysis activity"/>
    <property type="evidence" value="ECO:0007669"/>
    <property type="project" value="InterPro"/>
</dbReference>
<evidence type="ECO:0000313" key="1">
    <source>
        <dbReference type="EMBL" id="ARJ06796.1"/>
    </source>
</evidence>
<evidence type="ECO:0000313" key="2">
    <source>
        <dbReference type="Proteomes" id="UP000192775"/>
    </source>
</evidence>
<keyword evidence="1" id="KW-0067">ATP-binding</keyword>
<dbReference type="RefSeq" id="WP_085020934.1">
    <property type="nucleotide sequence ID" value="NZ_BMHD01000001.1"/>
</dbReference>
<keyword evidence="1" id="KW-0547">Nucleotide-binding</keyword>
<organism evidence="1 2">
    <name type="scientific">Cnuibacter physcomitrellae</name>
    <dbReference type="NCBI Taxonomy" id="1619308"/>
    <lineage>
        <taxon>Bacteria</taxon>
        <taxon>Bacillati</taxon>
        <taxon>Actinomycetota</taxon>
        <taxon>Actinomycetes</taxon>
        <taxon>Micrococcales</taxon>
        <taxon>Microbacteriaceae</taxon>
        <taxon>Cnuibacter</taxon>
    </lineage>
</organism>
<dbReference type="KEGG" id="cphy:B5808_17395"/>
<dbReference type="EMBL" id="CP020715">
    <property type="protein sequence ID" value="ARJ06796.1"/>
    <property type="molecule type" value="Genomic_DNA"/>
</dbReference>
<dbReference type="PANTHER" id="PTHR24220:SF684">
    <property type="entry name" value="FE(3+) IONS IMPORT ATP-BINDING PROTEIN FBPC"/>
    <property type="match status" value="1"/>
</dbReference>
<name>A0A1X9LNM5_9MICO</name>
<dbReference type="InterPro" id="IPR015854">
    <property type="entry name" value="ABC_transpr_LolD-like"/>
</dbReference>
<proteinExistence type="predicted"/>
<dbReference type="SUPFAM" id="SSF52540">
    <property type="entry name" value="P-loop containing nucleoside triphosphate hydrolases"/>
    <property type="match status" value="1"/>
</dbReference>
<sequence>MEDTLRADRVSVEVDAQRLLPPTSLEAAPGESVALRGPNGSGKTTLLRVLAGLQRPTSGSVSLGTLRIDDRDRRFRAAVAGLIGMPPFARDLTLAEQLAFVGISWGVPRDDADRRATTLLGELSLEALASRYPHELSSGQTQLASIALTLTRPFDVLLLDEPEQRLDADRLGLVAKALRRRLDEGAAIVFATHSDELSALLAGREVTVGTA</sequence>
<keyword evidence="2" id="KW-1185">Reference proteome</keyword>
<dbReference type="AlphaFoldDB" id="A0A1X9LNM5"/>
<dbReference type="InterPro" id="IPR003439">
    <property type="entry name" value="ABC_transporter-like_ATP-bd"/>
</dbReference>
<dbReference type="PROSITE" id="PS50893">
    <property type="entry name" value="ABC_TRANSPORTER_2"/>
    <property type="match status" value="1"/>
</dbReference>
<dbReference type="GO" id="GO:0022857">
    <property type="term" value="F:transmembrane transporter activity"/>
    <property type="evidence" value="ECO:0007669"/>
    <property type="project" value="TreeGrafter"/>
</dbReference>